<reference evidence="1" key="1">
    <citation type="journal article" date="2014" name="Front. Microbiol.">
        <title>High frequency of phylogenetically diverse reductive dehalogenase-homologous genes in deep subseafloor sedimentary metagenomes.</title>
        <authorList>
            <person name="Kawai M."/>
            <person name="Futagami T."/>
            <person name="Toyoda A."/>
            <person name="Takaki Y."/>
            <person name="Nishi S."/>
            <person name="Hori S."/>
            <person name="Arai W."/>
            <person name="Tsubouchi T."/>
            <person name="Morono Y."/>
            <person name="Uchiyama I."/>
            <person name="Ito T."/>
            <person name="Fujiyama A."/>
            <person name="Inagaki F."/>
            <person name="Takami H."/>
        </authorList>
    </citation>
    <scope>NUCLEOTIDE SEQUENCE</scope>
    <source>
        <strain evidence="1">Expedition CK06-06</strain>
    </source>
</reference>
<gene>
    <name evidence="1" type="ORF">S01H4_42866</name>
</gene>
<protein>
    <submittedName>
        <fullName evidence="1">Uncharacterized protein</fullName>
    </submittedName>
</protein>
<evidence type="ECO:0000313" key="1">
    <source>
        <dbReference type="EMBL" id="GAG94311.1"/>
    </source>
</evidence>
<sequence length="95" mass="11196">MDNSLFYPNRVIRYAFTESELYAIETISEIWSGVIGCDYFSFRPYSLNFNQEFVLIDDSIDTGDFTNLKGIFILIREEIMNHSFQIRGEIISLKY</sequence>
<dbReference type="AlphaFoldDB" id="X1DD06"/>
<feature type="non-terminal residue" evidence="1">
    <location>
        <position position="95"/>
    </location>
</feature>
<organism evidence="1">
    <name type="scientific">marine sediment metagenome</name>
    <dbReference type="NCBI Taxonomy" id="412755"/>
    <lineage>
        <taxon>unclassified sequences</taxon>
        <taxon>metagenomes</taxon>
        <taxon>ecological metagenomes</taxon>
    </lineage>
</organism>
<accession>X1DD06</accession>
<dbReference type="EMBL" id="BART01023586">
    <property type="protein sequence ID" value="GAG94311.1"/>
    <property type="molecule type" value="Genomic_DNA"/>
</dbReference>
<name>X1DD06_9ZZZZ</name>
<comment type="caution">
    <text evidence="1">The sequence shown here is derived from an EMBL/GenBank/DDBJ whole genome shotgun (WGS) entry which is preliminary data.</text>
</comment>
<proteinExistence type="predicted"/>